<evidence type="ECO:0000313" key="2">
    <source>
        <dbReference type="Proteomes" id="UP000072189"/>
    </source>
</evidence>
<evidence type="ECO:0000313" key="1">
    <source>
        <dbReference type="EMBL" id="KTS09911.1"/>
    </source>
</evidence>
<dbReference type="AlphaFoldDB" id="A0A147F633"/>
<comment type="caution">
    <text evidence="1">The sequence shown here is derived from an EMBL/GenBank/DDBJ whole genome shotgun (WGS) entry which is preliminary data.</text>
</comment>
<name>A0A147F633_MICTE</name>
<reference evidence="1 2" key="1">
    <citation type="journal article" date="2016" name="Front. Microbiol.">
        <title>Genomic Resource of Rice Seed Associated Bacteria.</title>
        <authorList>
            <person name="Midha S."/>
            <person name="Bansal K."/>
            <person name="Sharma S."/>
            <person name="Kumar N."/>
            <person name="Patil P.P."/>
            <person name="Chaudhry V."/>
            <person name="Patil P.B."/>
        </authorList>
    </citation>
    <scope>NUCLEOTIDE SEQUENCE [LARGE SCALE GENOMIC DNA]</scope>
    <source>
        <strain evidence="1 2">RSA3</strain>
    </source>
</reference>
<organism evidence="1 2">
    <name type="scientific">Microbacterium testaceum</name>
    <name type="common">Aureobacterium testaceum</name>
    <name type="synonym">Brevibacterium testaceum</name>
    <dbReference type="NCBI Taxonomy" id="2033"/>
    <lineage>
        <taxon>Bacteria</taxon>
        <taxon>Bacillati</taxon>
        <taxon>Actinomycetota</taxon>
        <taxon>Actinomycetes</taxon>
        <taxon>Micrococcales</taxon>
        <taxon>Microbacteriaceae</taxon>
        <taxon>Microbacterium</taxon>
    </lineage>
</organism>
<dbReference type="Proteomes" id="UP000072189">
    <property type="component" value="Unassembled WGS sequence"/>
</dbReference>
<dbReference type="PATRIC" id="fig|2033.7.peg.3263"/>
<sequence>MAGRRVLDIDSTVVEAISAVIERRLDPSDLGLVLWQLWEDGFNTGVSRMKPKLEAAESTADYWYLRARYSIAEICEMQMRAMDDGWRAYWDAGMPTEVAA</sequence>
<proteinExistence type="predicted"/>
<protein>
    <submittedName>
        <fullName evidence="1">Uncharacterized protein</fullName>
    </submittedName>
</protein>
<accession>A0A147F633</accession>
<gene>
    <name evidence="1" type="ORF">RSA3_12285</name>
</gene>
<dbReference type="EMBL" id="LDRV01000080">
    <property type="protein sequence ID" value="KTS09911.1"/>
    <property type="molecule type" value="Genomic_DNA"/>
</dbReference>